<evidence type="ECO:0000313" key="2">
    <source>
        <dbReference type="Proteomes" id="UP000016569"/>
    </source>
</evidence>
<evidence type="ECO:0000313" key="1">
    <source>
        <dbReference type="EMBL" id="GAD58282.1"/>
    </source>
</evidence>
<dbReference type="RefSeq" id="WP_021696378.1">
    <property type="nucleotide sequence ID" value="NZ_BATC01000005.1"/>
</dbReference>
<comment type="caution">
    <text evidence="1">The sequence shown here is derived from an EMBL/GenBank/DDBJ whole genome shotgun (WGS) entry which is preliminary data.</text>
</comment>
<dbReference type="EMBL" id="BATC01000005">
    <property type="protein sequence ID" value="GAD58282.1"/>
    <property type="molecule type" value="Genomic_DNA"/>
</dbReference>
<dbReference type="AlphaFoldDB" id="A0A8E0KM68"/>
<proteinExistence type="predicted"/>
<dbReference type="Proteomes" id="UP000016569">
    <property type="component" value="Unassembled WGS sequence"/>
</dbReference>
<accession>A0A8E0KM68</accession>
<dbReference type="OrthoDB" id="7206126at2"/>
<sequence length="85" mass="9481">MTPSATAIPTITWDDLEAVYDDLAITREEKETVAHLLTATRLLSPHLTPLDLTREIICIAFVLTRESDRLPSRPIQRLSGLRPSG</sequence>
<protein>
    <submittedName>
        <fullName evidence="1">Uncharacterized protein</fullName>
    </submittedName>
</protein>
<keyword evidence="2" id="KW-1185">Reference proteome</keyword>
<reference evidence="2" key="1">
    <citation type="journal article" date="2013" name="Genome Announc.">
        <title>Draft Genome Sequence of the Dimorphic Prosthecate Bacterium Brevundimonas abyssalis TAR-001T.</title>
        <authorList>
            <person name="Tsubouchi T."/>
            <person name="Nishi S."/>
            <person name="Usui K."/>
            <person name="Shimane Y."/>
            <person name="Takaki Y."/>
            <person name="Maruyama T."/>
            <person name="Hatada Y."/>
        </authorList>
    </citation>
    <scope>NUCLEOTIDE SEQUENCE [LARGE SCALE GENOMIC DNA]</scope>
    <source>
        <strain evidence="2">TAR-001</strain>
    </source>
</reference>
<organism evidence="1 2">
    <name type="scientific">Brevundimonas abyssalis TAR-001</name>
    <dbReference type="NCBI Taxonomy" id="1391729"/>
    <lineage>
        <taxon>Bacteria</taxon>
        <taxon>Pseudomonadati</taxon>
        <taxon>Pseudomonadota</taxon>
        <taxon>Alphaproteobacteria</taxon>
        <taxon>Caulobacterales</taxon>
        <taxon>Caulobacteraceae</taxon>
        <taxon>Brevundimonas</taxon>
    </lineage>
</organism>
<name>A0A8E0KM68_9CAUL</name>
<gene>
    <name evidence="1" type="ORF">MBEBAB_0532</name>
</gene>